<organism evidence="2 3">
    <name type="scientific">Pleurotus ostreatus</name>
    <name type="common">Oyster mushroom</name>
    <name type="synonym">White-rot fungus</name>
    <dbReference type="NCBI Taxonomy" id="5322"/>
    <lineage>
        <taxon>Eukaryota</taxon>
        <taxon>Fungi</taxon>
        <taxon>Dikarya</taxon>
        <taxon>Basidiomycota</taxon>
        <taxon>Agaricomycotina</taxon>
        <taxon>Agaricomycetes</taxon>
        <taxon>Agaricomycetidae</taxon>
        <taxon>Agaricales</taxon>
        <taxon>Pleurotineae</taxon>
        <taxon>Pleurotaceae</taxon>
        <taxon>Pleurotus</taxon>
    </lineage>
</organism>
<dbReference type="PANTHER" id="PTHR42076">
    <property type="entry name" value="CYANOVIRIN-N HOMOLOG"/>
    <property type="match status" value="1"/>
</dbReference>
<keyword evidence="3" id="KW-1185">Reference proteome</keyword>
<dbReference type="Pfam" id="PF08881">
    <property type="entry name" value="CVNH"/>
    <property type="match status" value="1"/>
</dbReference>
<dbReference type="VEuPathDB" id="FungiDB:PC9H_008407"/>
<reference evidence="2" key="1">
    <citation type="submission" date="2019-07" db="EMBL/GenBank/DDBJ databases">
        <authorList>
            <person name="Palmer J.M."/>
        </authorList>
    </citation>
    <scope>NUCLEOTIDE SEQUENCE</scope>
    <source>
        <strain evidence="2">PC9</strain>
    </source>
</reference>
<dbReference type="InterPro" id="IPR036673">
    <property type="entry name" value="Cyanovirin-N_sf"/>
</dbReference>
<protein>
    <recommendedName>
        <fullName evidence="1">Cyanovirin-N domain-containing protein</fullName>
    </recommendedName>
</protein>
<evidence type="ECO:0000259" key="1">
    <source>
        <dbReference type="SMART" id="SM01111"/>
    </source>
</evidence>
<feature type="domain" description="Cyanovirin-N" evidence="1">
    <location>
        <begin position="13"/>
        <end position="113"/>
    </location>
</feature>
<dbReference type="Proteomes" id="UP000623687">
    <property type="component" value="Unassembled WGS sequence"/>
</dbReference>
<dbReference type="InterPro" id="IPR011058">
    <property type="entry name" value="Cyanovirin-N"/>
</dbReference>
<dbReference type="EMBL" id="JACETU010000006">
    <property type="protein sequence ID" value="KAF7426042.1"/>
    <property type="molecule type" value="Genomic_DNA"/>
</dbReference>
<dbReference type="SUPFAM" id="SSF51322">
    <property type="entry name" value="Cyanovirin-N"/>
    <property type="match status" value="1"/>
</dbReference>
<evidence type="ECO:0000313" key="3">
    <source>
        <dbReference type="Proteomes" id="UP000623687"/>
    </source>
</evidence>
<dbReference type="OrthoDB" id="2441380at2759"/>
<comment type="caution">
    <text evidence="2">The sequence shown here is derived from an EMBL/GenBank/DDBJ whole genome shotgun (WGS) entry which is preliminary data.</text>
</comment>
<gene>
    <name evidence="2" type="ORF">PC9H_008407</name>
</gene>
<dbReference type="RefSeq" id="XP_036629346.1">
    <property type="nucleotide sequence ID" value="XM_036777918.1"/>
</dbReference>
<sequence length="113" mass="12280">MVQQLPSSLSTMPFAESSRDWYLEGNVLHATCQDSEGDWVESSLDLDDVLGNNDGEFEAGAEGFSASATDVRIDVDAGYTILRASLQRADGEWNDATIDLNSFIENNNGQLST</sequence>
<evidence type="ECO:0000313" key="2">
    <source>
        <dbReference type="EMBL" id="KAF7426042.1"/>
    </source>
</evidence>
<proteinExistence type="predicted"/>
<dbReference type="GeneID" id="59378225"/>
<name>A0A8H6ZRN5_PLEOS</name>
<dbReference type="Gene3D" id="2.30.60.10">
    <property type="entry name" value="Cyanovirin-N"/>
    <property type="match status" value="1"/>
</dbReference>
<dbReference type="SMART" id="SM01111">
    <property type="entry name" value="CVNH"/>
    <property type="match status" value="1"/>
</dbReference>
<accession>A0A8H6ZRN5</accession>
<dbReference type="PANTHER" id="PTHR42076:SF1">
    <property type="entry name" value="CYANOVIRIN-N DOMAIN-CONTAINING PROTEIN"/>
    <property type="match status" value="1"/>
</dbReference>
<dbReference type="AlphaFoldDB" id="A0A8H6ZRN5"/>